<evidence type="ECO:0000256" key="1">
    <source>
        <dbReference type="SAM" id="MobiDB-lite"/>
    </source>
</evidence>
<reference evidence="2 3" key="1">
    <citation type="journal article" date="2011" name="BMC Genomics">
        <title>Comparative genome analysis and genome-guided physiological analysis of Roseobacter litoralis.</title>
        <authorList>
            <person name="Kalhoefer D."/>
            <person name="Thole S."/>
            <person name="Voget S."/>
            <person name="Lehmann R."/>
            <person name="Liesegang H."/>
            <person name="Wollher A."/>
            <person name="Daniel R."/>
            <person name="Simon M."/>
            <person name="Brinkhoff T."/>
        </authorList>
    </citation>
    <scope>NUCLEOTIDE SEQUENCE [LARGE SCALE GENOMIC DNA]</scope>
    <source>
        <strain evidence="3">ATCC 49566 / DSM 6996 / JCM 21268 / NBRC 15278 / OCh 149</strain>
    </source>
</reference>
<dbReference type="Proteomes" id="UP000001353">
    <property type="component" value="Chromosome"/>
</dbReference>
<evidence type="ECO:0000313" key="3">
    <source>
        <dbReference type="Proteomes" id="UP000001353"/>
    </source>
</evidence>
<evidence type="ECO:0000313" key="2">
    <source>
        <dbReference type="EMBL" id="AEI95936.1"/>
    </source>
</evidence>
<dbReference type="EMBL" id="CP002623">
    <property type="protein sequence ID" value="AEI95936.1"/>
    <property type="molecule type" value="Genomic_DNA"/>
</dbReference>
<gene>
    <name evidence="2" type="ordered locus">RLO149_c040400</name>
</gene>
<sequence length="51" mass="5981">MERDPENSFVKQNTPQKPSPVKAMITWLIETDREVRATQSIVNETQDKHQK</sequence>
<organism evidence="2 3">
    <name type="scientific">Roseobacter litoralis (strain ATCC 49566 / DSM 6996 / JCM 21268 / NBRC 15278 / OCh 149)</name>
    <dbReference type="NCBI Taxonomy" id="391595"/>
    <lineage>
        <taxon>Bacteria</taxon>
        <taxon>Pseudomonadati</taxon>
        <taxon>Pseudomonadota</taxon>
        <taxon>Alphaproteobacteria</taxon>
        <taxon>Rhodobacterales</taxon>
        <taxon>Roseobacteraceae</taxon>
        <taxon>Roseobacter</taxon>
    </lineage>
</organism>
<name>F7ZEP0_ROSLO</name>
<dbReference type="HOGENOM" id="CLU_3103393_0_0_5"/>
<protein>
    <submittedName>
        <fullName evidence="2">Uncharacterized protein</fullName>
    </submittedName>
</protein>
<dbReference type="RefSeq" id="WP_013963815.1">
    <property type="nucleotide sequence ID" value="NC_015730.1"/>
</dbReference>
<feature type="region of interest" description="Disordered" evidence="1">
    <location>
        <begin position="1"/>
        <end position="20"/>
    </location>
</feature>
<proteinExistence type="predicted"/>
<keyword evidence="3" id="KW-1185">Reference proteome</keyword>
<dbReference type="KEGG" id="rli:RLO149_c040400"/>
<dbReference type="AlphaFoldDB" id="F7ZEP0"/>
<accession>F7ZEP0</accession>